<reference evidence="4" key="1">
    <citation type="submission" date="2021-03" db="EMBL/GenBank/DDBJ databases">
        <authorList>
            <person name="Bekaert M."/>
        </authorList>
    </citation>
    <scope>NUCLEOTIDE SEQUENCE</scope>
</reference>
<sequence length="1380" mass="159374">MGKKIHSWKEEESTKSPGVLIVIALVIVLISVLFKIDASIVDKKNVQIIITVPAKHSVQIVKETIKLHRLNAQCIYRLSTRQNFAQLYKYYNMKLLFINAQSFRTAFGIHDVIEKYNIDILCLNETFETASTPVTYKDWKVYSTPRKGQARGGSAILIKPNLNFVCKRKSEYELDTIEMVCLEIQDRSNKIFNLWVPYVPPEKAVLMKSLCDAVKLSKLKNLILLGDFNAKSLEWNNVKDNSHGLILEECMTENYLICVNDGQYTRRNSQSVIDLAIISENIYNEVKDCITLTHESVKSDHIAVYLDVKSEEKIEDNQTTEEIWNLKKIDWNKWKNTTKQIFSSFEYVNREKTDDLYRRFEIEFEKCMEDTIPKIAKRKLISHRHPVWWNEEVKDFKRKLNQAQRRFKSRSTPENFQILKNAESEFQEITEKAQEEWGEHLGEKLTNARTAKDRWNAFKKMTKKTTNNIVLPFIDCDGKVLFNEQLKCEELEKTYFKGNHLKTSSFDQTHYEEIMKKYKNISEEMFDQEMEEKEYNEPIDPDELIGAIQRLKNDTAPGPDQIFSELLMKADESLYNVLSYVFNKSWEEGKLPKPWKLANVKFIRKMGKSTYNNPSSYRPISLTSILGKVMERVVTSRLEGYIETNSILDPEQEGFRHYRSTENALLSLTQNIFNAFNNNEFILAVFIDLEKAYDSVWREGLLTKLYDNGVKGNIWNWINNFLKERQARCVINNHKGSWFETKIGLPQGSVIAPLLFNIFIKDIFANLSCKKCKFADDGTVWINGKNLNDMEKQVQKDLNIIQDWTKKWRINLSIEKTEYCIFSRNGPIKKMNLQLEGKLLKYNCNPKILGVTLDEKLSFLKHIENVEQKAHKAISLLRMIKGVAKVSTKILLQIYQSIVLSTLEYASSVWQTCETNITDKLNKIQRKGLAICLNVTPTSSVETLEVVSGILPIHLRREEIATRTLAKINSYDISIPIKQILDDWKTIDIPEKYVSPVGKMILQAEDMKVCTGVDVNGIEAEFEFNGIRRYKSPPDYWKNLGNSKSRSTDQKNVGKLIIMEKLSHLPANSCIAFTDGSCLGSPGPVGAGAVIFPSNNQPQIEISKAVSKKGSILLGELIAIKLVVDHFLISENRQNTDSITLFSDSQTSIGILTLNWKSENYIKVIREIKKNMKVLKMNGIPLNFEWTPGHADIQGNDIADSLAKKGAKEAEKIEEPSEVTRQDIKRAARESVLRKWQNQWESSQRGRNYYNYHQNVCQKIPKDLPSKWSFSITTSLRTGYCDLNDYKSKIIPSSDKNCSCGEPETVEHYLLHCSNYEEARERMRTSIYFITGNIHMDLDTLLGIDEEDINRDNRNEILCHLENYLTESGRFKNTIQQKTL</sequence>
<keyword evidence="5" id="KW-1185">Reference proteome</keyword>
<dbReference type="GO" id="GO:0004523">
    <property type="term" value="F:RNA-DNA hybrid ribonuclease activity"/>
    <property type="evidence" value="ECO:0007669"/>
    <property type="project" value="InterPro"/>
</dbReference>
<keyword evidence="1" id="KW-0812">Transmembrane</keyword>
<dbReference type="GO" id="GO:0003676">
    <property type="term" value="F:nucleic acid binding"/>
    <property type="evidence" value="ECO:0007669"/>
    <property type="project" value="InterPro"/>
</dbReference>
<evidence type="ECO:0000313" key="4">
    <source>
        <dbReference type="EMBL" id="CAG2209657.1"/>
    </source>
</evidence>
<dbReference type="EMBL" id="CAJPWZ010001207">
    <property type="protein sequence ID" value="CAG2209657.1"/>
    <property type="molecule type" value="Genomic_DNA"/>
</dbReference>
<dbReference type="PANTHER" id="PTHR36688:SF2">
    <property type="entry name" value="ENDONUCLEASE_EXONUCLEASE_PHOSPHATASE DOMAIN-CONTAINING PROTEIN"/>
    <property type="match status" value="1"/>
</dbReference>
<dbReference type="InterPro" id="IPR052560">
    <property type="entry name" value="RdDP_mobile_element"/>
</dbReference>
<protein>
    <recommendedName>
        <fullName evidence="6">Pol-like protein</fullName>
    </recommendedName>
</protein>
<proteinExistence type="predicted"/>
<dbReference type="Pfam" id="PF14529">
    <property type="entry name" value="Exo_endo_phos_2"/>
    <property type="match status" value="1"/>
</dbReference>
<dbReference type="InterPro" id="IPR000477">
    <property type="entry name" value="RT_dom"/>
</dbReference>
<dbReference type="InterPro" id="IPR005135">
    <property type="entry name" value="Endo/exonuclease/phosphatase"/>
</dbReference>
<dbReference type="SUPFAM" id="SSF53098">
    <property type="entry name" value="Ribonuclease H-like"/>
    <property type="match status" value="1"/>
</dbReference>
<dbReference type="PROSITE" id="PS50878">
    <property type="entry name" value="RT_POL"/>
    <property type="match status" value="1"/>
</dbReference>
<evidence type="ECO:0000259" key="3">
    <source>
        <dbReference type="PROSITE" id="PS50879"/>
    </source>
</evidence>
<organism evidence="4 5">
    <name type="scientific">Mytilus edulis</name>
    <name type="common">Blue mussel</name>
    <dbReference type="NCBI Taxonomy" id="6550"/>
    <lineage>
        <taxon>Eukaryota</taxon>
        <taxon>Metazoa</taxon>
        <taxon>Spiralia</taxon>
        <taxon>Lophotrochozoa</taxon>
        <taxon>Mollusca</taxon>
        <taxon>Bivalvia</taxon>
        <taxon>Autobranchia</taxon>
        <taxon>Pteriomorphia</taxon>
        <taxon>Mytilida</taxon>
        <taxon>Mytiloidea</taxon>
        <taxon>Mytilidae</taxon>
        <taxon>Mytilinae</taxon>
        <taxon>Mytilus</taxon>
    </lineage>
</organism>
<dbReference type="InterPro" id="IPR036397">
    <property type="entry name" value="RNaseH_sf"/>
</dbReference>
<keyword evidence="1" id="KW-1133">Transmembrane helix</keyword>
<dbReference type="Proteomes" id="UP000683360">
    <property type="component" value="Unassembled WGS sequence"/>
</dbReference>
<gene>
    <name evidence="4" type="ORF">MEDL_23765</name>
</gene>
<keyword evidence="1" id="KW-0472">Membrane</keyword>
<name>A0A8S3RSF4_MYTED</name>
<dbReference type="Pfam" id="PF00078">
    <property type="entry name" value="RVT_1"/>
    <property type="match status" value="1"/>
</dbReference>
<comment type="caution">
    <text evidence="4">The sequence shown here is derived from an EMBL/GenBank/DDBJ whole genome shotgun (WGS) entry which is preliminary data.</text>
</comment>
<dbReference type="Gene3D" id="3.30.420.10">
    <property type="entry name" value="Ribonuclease H-like superfamily/Ribonuclease H"/>
    <property type="match status" value="1"/>
</dbReference>
<dbReference type="Gene3D" id="3.60.10.10">
    <property type="entry name" value="Endonuclease/exonuclease/phosphatase"/>
    <property type="match status" value="1"/>
</dbReference>
<dbReference type="CDD" id="cd09276">
    <property type="entry name" value="Rnase_HI_RT_non_LTR"/>
    <property type="match status" value="1"/>
</dbReference>
<dbReference type="Pfam" id="PF00075">
    <property type="entry name" value="RNase_H"/>
    <property type="match status" value="1"/>
</dbReference>
<evidence type="ECO:0000259" key="2">
    <source>
        <dbReference type="PROSITE" id="PS50878"/>
    </source>
</evidence>
<dbReference type="SUPFAM" id="SSF56219">
    <property type="entry name" value="DNase I-like"/>
    <property type="match status" value="1"/>
</dbReference>
<dbReference type="CDD" id="cd01650">
    <property type="entry name" value="RT_nLTR_like"/>
    <property type="match status" value="1"/>
</dbReference>
<evidence type="ECO:0000256" key="1">
    <source>
        <dbReference type="SAM" id="Phobius"/>
    </source>
</evidence>
<feature type="domain" description="RNase H type-1" evidence="3">
    <location>
        <begin position="1066"/>
        <end position="1208"/>
    </location>
</feature>
<dbReference type="InterPro" id="IPR036691">
    <property type="entry name" value="Endo/exonu/phosph_ase_sf"/>
</dbReference>
<dbReference type="InterPro" id="IPR002156">
    <property type="entry name" value="RNaseH_domain"/>
</dbReference>
<dbReference type="GO" id="GO:0006259">
    <property type="term" value="P:DNA metabolic process"/>
    <property type="evidence" value="ECO:0007669"/>
    <property type="project" value="UniProtKB-ARBA"/>
</dbReference>
<dbReference type="SUPFAM" id="SSF56672">
    <property type="entry name" value="DNA/RNA polymerases"/>
    <property type="match status" value="1"/>
</dbReference>
<evidence type="ECO:0000313" key="5">
    <source>
        <dbReference type="Proteomes" id="UP000683360"/>
    </source>
</evidence>
<accession>A0A8S3RSF4</accession>
<dbReference type="OrthoDB" id="6780406at2759"/>
<feature type="domain" description="Reverse transcriptase" evidence="2">
    <location>
        <begin position="584"/>
        <end position="835"/>
    </location>
</feature>
<dbReference type="InterPro" id="IPR012337">
    <property type="entry name" value="RNaseH-like_sf"/>
</dbReference>
<dbReference type="PROSITE" id="PS50879">
    <property type="entry name" value="RNASE_H_1"/>
    <property type="match status" value="1"/>
</dbReference>
<feature type="transmembrane region" description="Helical" evidence="1">
    <location>
        <begin position="18"/>
        <end position="36"/>
    </location>
</feature>
<evidence type="ECO:0008006" key="6">
    <source>
        <dbReference type="Google" id="ProtNLM"/>
    </source>
</evidence>
<dbReference type="InterPro" id="IPR043502">
    <property type="entry name" value="DNA/RNA_pol_sf"/>
</dbReference>
<dbReference type="PANTHER" id="PTHR36688">
    <property type="entry name" value="ENDO/EXONUCLEASE/PHOSPHATASE DOMAIN-CONTAINING PROTEIN"/>
    <property type="match status" value="1"/>
</dbReference>